<proteinExistence type="inferred from homology"/>
<accession>A0A8J3B3N6</accession>
<feature type="compositionally biased region" description="Basic and acidic residues" evidence="8">
    <location>
        <begin position="1"/>
        <end position="20"/>
    </location>
</feature>
<reference evidence="10" key="2">
    <citation type="submission" date="2020-09" db="EMBL/GenBank/DDBJ databases">
        <authorList>
            <person name="Sun Q."/>
            <person name="Ohkuma M."/>
        </authorList>
    </citation>
    <scope>NUCLEOTIDE SEQUENCE</scope>
    <source>
        <strain evidence="10">JCM 3090</strain>
    </source>
</reference>
<evidence type="ECO:0000256" key="8">
    <source>
        <dbReference type="SAM" id="MobiDB-lite"/>
    </source>
</evidence>
<keyword evidence="7" id="KW-0472">Membrane</keyword>
<dbReference type="GO" id="GO:0005886">
    <property type="term" value="C:plasma membrane"/>
    <property type="evidence" value="ECO:0007669"/>
    <property type="project" value="UniProtKB-SubCell"/>
</dbReference>
<dbReference type="GO" id="GO:0006465">
    <property type="term" value="P:signal peptide processing"/>
    <property type="evidence" value="ECO:0007669"/>
    <property type="project" value="InterPro"/>
</dbReference>
<feature type="active site" evidence="6">
    <location>
        <position position="441"/>
    </location>
</feature>
<keyword evidence="7" id="KW-0645">Protease</keyword>
<organism evidence="10 11">
    <name type="scientific">Pilimelia anulata</name>
    <dbReference type="NCBI Taxonomy" id="53371"/>
    <lineage>
        <taxon>Bacteria</taxon>
        <taxon>Bacillati</taxon>
        <taxon>Actinomycetota</taxon>
        <taxon>Actinomycetes</taxon>
        <taxon>Micromonosporales</taxon>
        <taxon>Micromonosporaceae</taxon>
        <taxon>Pilimelia</taxon>
    </lineage>
</organism>
<sequence>MSATRSDRDDDRGEPYDYRSVDAPPSGSRVSRPEGRERSGGVAGRELDIRGGTGREGRHADRGPADDGRRPRREPGAYREQRGYRERRLEWDAQAAGTHRRDEYTDGAGPGRRSGYGEPLLVDEPGGDAAYRRGGRRRAAADDDDPGPVDGRGRHEADDDAPGGGRRGVDDAPAGGRRAAGDGEPRYRASRDREGATRPGATAATGPAVDKWIDDGPDDGPAVGDRAGSRPAVGDRAGSGPATERPRSYRDVAPRGPRALDSGPGGRPDPLAPPRDYRNGRGVGREPLRADSDTSGRFRVPARARVDLAGGNGGRPRPVGRAGPAPAPARRKEMPLWQEMPVLLTVAFCLAVLIRTFLVQAFFIPSGSMENTLLVGDRVLVNKMVYDMQGPQRGEIVVFSGTDSWLPEIPPEPGLGFAAKFGRTLGDLVGVTRPGDKDFIKRVIGLPGDRVSCCDPDGRVLVNGVPLDESYVFENSPLDAPAGGQCRGRRFDEVVVSKGQMFVMGDHRLVSLDGRCQGLVPIDNIIGKAFVIVWPTKSWRVLGTPSTFDAVPNAANAPLRGTAGGGNDVGAGVVLPLVASWALSARTRRKFPGPRRRLLG</sequence>
<evidence type="ECO:0000256" key="1">
    <source>
        <dbReference type="ARBA" id="ARBA00000677"/>
    </source>
</evidence>
<comment type="catalytic activity">
    <reaction evidence="1 7">
        <text>Cleavage of hydrophobic, N-terminal signal or leader sequences from secreted and periplasmic proteins.</text>
        <dbReference type="EC" id="3.4.21.89"/>
    </reaction>
</comment>
<reference evidence="10" key="1">
    <citation type="journal article" date="2014" name="Int. J. Syst. Evol. Microbiol.">
        <title>Complete genome sequence of Corynebacterium casei LMG S-19264T (=DSM 44701T), isolated from a smear-ripened cheese.</title>
        <authorList>
            <consortium name="US DOE Joint Genome Institute (JGI-PGF)"/>
            <person name="Walter F."/>
            <person name="Albersmeier A."/>
            <person name="Kalinowski J."/>
            <person name="Ruckert C."/>
        </authorList>
    </citation>
    <scope>NUCLEOTIDE SEQUENCE</scope>
    <source>
        <strain evidence="10">JCM 3090</strain>
    </source>
</reference>
<feature type="active site" evidence="6">
    <location>
        <position position="368"/>
    </location>
</feature>
<dbReference type="InterPro" id="IPR019533">
    <property type="entry name" value="Peptidase_S26"/>
</dbReference>
<dbReference type="AlphaFoldDB" id="A0A8J3B3N6"/>
<keyword evidence="11" id="KW-1185">Reference proteome</keyword>
<dbReference type="SUPFAM" id="SSF51306">
    <property type="entry name" value="LexA/Signal peptidase"/>
    <property type="match status" value="1"/>
</dbReference>
<protein>
    <recommendedName>
        <fullName evidence="4 7">Signal peptidase I</fullName>
        <ecNumber evidence="4 7">3.4.21.89</ecNumber>
    </recommendedName>
</protein>
<dbReference type="NCBIfam" id="TIGR02227">
    <property type="entry name" value="sigpep_I_bact"/>
    <property type="match status" value="1"/>
</dbReference>
<comment type="similarity">
    <text evidence="3 7">Belongs to the peptidase S26 family.</text>
</comment>
<feature type="transmembrane region" description="Helical" evidence="7">
    <location>
        <begin position="340"/>
        <end position="363"/>
    </location>
</feature>
<dbReference type="GO" id="GO:0004252">
    <property type="term" value="F:serine-type endopeptidase activity"/>
    <property type="evidence" value="ECO:0007669"/>
    <property type="project" value="InterPro"/>
</dbReference>
<dbReference type="CDD" id="cd06530">
    <property type="entry name" value="S26_SPase_I"/>
    <property type="match status" value="1"/>
</dbReference>
<evidence type="ECO:0000256" key="6">
    <source>
        <dbReference type="PIRSR" id="PIRSR600223-1"/>
    </source>
</evidence>
<dbReference type="PANTHER" id="PTHR43390:SF1">
    <property type="entry name" value="CHLOROPLAST PROCESSING PEPTIDASE"/>
    <property type="match status" value="1"/>
</dbReference>
<feature type="compositionally biased region" description="Low complexity" evidence="8">
    <location>
        <begin position="197"/>
        <end position="208"/>
    </location>
</feature>
<evidence type="ECO:0000256" key="5">
    <source>
        <dbReference type="ARBA" id="ARBA00022801"/>
    </source>
</evidence>
<evidence type="ECO:0000256" key="2">
    <source>
        <dbReference type="ARBA" id="ARBA00004401"/>
    </source>
</evidence>
<dbReference type="EMBL" id="BMQB01000001">
    <property type="protein sequence ID" value="GGJ76769.1"/>
    <property type="molecule type" value="Genomic_DNA"/>
</dbReference>
<comment type="subcellular location">
    <subcellularLocation>
        <location evidence="2">Cell membrane</location>
        <topology evidence="2">Single-pass type II membrane protein</topology>
    </subcellularLocation>
    <subcellularLocation>
        <location evidence="7">Membrane</location>
        <topology evidence="7">Single-pass type II membrane protein</topology>
    </subcellularLocation>
</comment>
<dbReference type="Gene3D" id="2.10.109.10">
    <property type="entry name" value="Umud Fragment, subunit A"/>
    <property type="match status" value="1"/>
</dbReference>
<dbReference type="EC" id="3.4.21.89" evidence="4 7"/>
<dbReference type="PRINTS" id="PR00727">
    <property type="entry name" value="LEADERPTASE"/>
</dbReference>
<feature type="compositionally biased region" description="Basic and acidic residues" evidence="8">
    <location>
        <begin position="275"/>
        <end position="296"/>
    </location>
</feature>
<name>A0A8J3B3N6_9ACTN</name>
<feature type="compositionally biased region" description="Basic and acidic residues" evidence="8">
    <location>
        <begin position="31"/>
        <end position="91"/>
    </location>
</feature>
<keyword evidence="7" id="KW-1133">Transmembrane helix</keyword>
<evidence type="ECO:0000259" key="9">
    <source>
        <dbReference type="Pfam" id="PF10502"/>
    </source>
</evidence>
<dbReference type="InterPro" id="IPR036286">
    <property type="entry name" value="LexA/Signal_pep-like_sf"/>
</dbReference>
<keyword evidence="5 7" id="KW-0378">Hydrolase</keyword>
<feature type="region of interest" description="Disordered" evidence="8">
    <location>
        <begin position="1"/>
        <end position="330"/>
    </location>
</feature>
<keyword evidence="7" id="KW-0812">Transmembrane</keyword>
<evidence type="ECO:0000256" key="7">
    <source>
        <dbReference type="RuleBase" id="RU362042"/>
    </source>
</evidence>
<feature type="compositionally biased region" description="Low complexity" evidence="8">
    <location>
        <begin position="315"/>
        <end position="324"/>
    </location>
</feature>
<feature type="compositionally biased region" description="Basic and acidic residues" evidence="8">
    <location>
        <begin position="179"/>
        <end position="196"/>
    </location>
</feature>
<dbReference type="PROSITE" id="PS00761">
    <property type="entry name" value="SPASE_I_3"/>
    <property type="match status" value="1"/>
</dbReference>
<dbReference type="Pfam" id="PF10502">
    <property type="entry name" value="Peptidase_S26"/>
    <property type="match status" value="1"/>
</dbReference>
<feature type="domain" description="Peptidase S26" evidence="9">
    <location>
        <begin position="339"/>
        <end position="534"/>
    </location>
</feature>
<feature type="compositionally biased region" description="Basic and acidic residues" evidence="8">
    <location>
        <begin position="244"/>
        <end position="253"/>
    </location>
</feature>
<gene>
    <name evidence="10" type="ORF">GCM10010123_03460</name>
</gene>
<comment type="caution">
    <text evidence="10">The sequence shown here is derived from an EMBL/GenBank/DDBJ whole genome shotgun (WGS) entry which is preliminary data.</text>
</comment>
<dbReference type="Proteomes" id="UP000649739">
    <property type="component" value="Unassembled WGS sequence"/>
</dbReference>
<evidence type="ECO:0000313" key="11">
    <source>
        <dbReference type="Proteomes" id="UP000649739"/>
    </source>
</evidence>
<dbReference type="InterPro" id="IPR000223">
    <property type="entry name" value="Pept_S26A_signal_pept_1"/>
</dbReference>
<evidence type="ECO:0000313" key="10">
    <source>
        <dbReference type="EMBL" id="GGJ76769.1"/>
    </source>
</evidence>
<evidence type="ECO:0000256" key="3">
    <source>
        <dbReference type="ARBA" id="ARBA00009370"/>
    </source>
</evidence>
<evidence type="ECO:0000256" key="4">
    <source>
        <dbReference type="ARBA" id="ARBA00013208"/>
    </source>
</evidence>
<dbReference type="InterPro" id="IPR019758">
    <property type="entry name" value="Pept_S26A_signal_pept_1_CS"/>
</dbReference>
<dbReference type="PANTHER" id="PTHR43390">
    <property type="entry name" value="SIGNAL PEPTIDASE I"/>
    <property type="match status" value="1"/>
</dbReference>
<dbReference type="GO" id="GO:0009003">
    <property type="term" value="F:signal peptidase activity"/>
    <property type="evidence" value="ECO:0007669"/>
    <property type="project" value="UniProtKB-EC"/>
</dbReference>